<organism evidence="3 4">
    <name type="scientific">Williamsia maris</name>
    <dbReference type="NCBI Taxonomy" id="72806"/>
    <lineage>
        <taxon>Bacteria</taxon>
        <taxon>Bacillati</taxon>
        <taxon>Actinomycetota</taxon>
        <taxon>Actinomycetes</taxon>
        <taxon>Mycobacteriales</taxon>
        <taxon>Nocardiaceae</taxon>
        <taxon>Williamsia</taxon>
    </lineage>
</organism>
<feature type="transmembrane region" description="Helical" evidence="2">
    <location>
        <begin position="138"/>
        <end position="161"/>
    </location>
</feature>
<evidence type="ECO:0000256" key="1">
    <source>
        <dbReference type="SAM" id="MobiDB-lite"/>
    </source>
</evidence>
<evidence type="ECO:0000256" key="2">
    <source>
        <dbReference type="SAM" id="Phobius"/>
    </source>
</evidence>
<dbReference type="RefSeq" id="WP_253663236.1">
    <property type="nucleotide sequence ID" value="NZ_BAAAJQ010000003.1"/>
</dbReference>
<keyword evidence="2" id="KW-0812">Transmembrane</keyword>
<keyword evidence="2" id="KW-0472">Membrane</keyword>
<dbReference type="Pfam" id="PF20381">
    <property type="entry name" value="Rv1476"/>
    <property type="match status" value="1"/>
</dbReference>
<reference evidence="3 4" key="1">
    <citation type="submission" date="2022-06" db="EMBL/GenBank/DDBJ databases">
        <title>Genomic Encyclopedia of Archaeal and Bacterial Type Strains, Phase II (KMG-II): from individual species to whole genera.</title>
        <authorList>
            <person name="Goeker M."/>
        </authorList>
    </citation>
    <scope>NUCLEOTIDE SEQUENCE [LARGE SCALE GENOMIC DNA]</scope>
    <source>
        <strain evidence="3 4">DSM 44693</strain>
    </source>
</reference>
<dbReference type="EMBL" id="JAMTCJ010000004">
    <property type="protein sequence ID" value="MCP2178305.1"/>
    <property type="molecule type" value="Genomic_DNA"/>
</dbReference>
<comment type="caution">
    <text evidence="3">The sequence shown here is derived from an EMBL/GenBank/DDBJ whole genome shotgun (WGS) entry which is preliminary data.</text>
</comment>
<feature type="compositionally biased region" description="Acidic residues" evidence="1">
    <location>
        <begin position="191"/>
        <end position="200"/>
    </location>
</feature>
<keyword evidence="2" id="KW-1133">Transmembrane helix</keyword>
<sequence>MAPNASTWAQSPAMSIIPADVDLKAIEADLADDHVAAPADITPRLTSVVSQAKDEGHDMYFVVLSESQPKFTYFRDIATALQDETGGTVVVFGPGTVGSASDDFSRVQLEQAQDNLSTSNPPVAAQQLLDRMTDQTQVPWTVVTIALIVVVAVGAVAARVLGRRRVSATNSSTPAETASVAPAAGAGSAPGDDERDSSNR</sequence>
<evidence type="ECO:0008006" key="5">
    <source>
        <dbReference type="Google" id="ProtNLM"/>
    </source>
</evidence>
<protein>
    <recommendedName>
        <fullName evidence="5">TPM domain-containing protein</fullName>
    </recommendedName>
</protein>
<gene>
    <name evidence="3" type="ORF">LX13_004146</name>
</gene>
<proteinExistence type="predicted"/>
<feature type="compositionally biased region" description="Low complexity" evidence="1">
    <location>
        <begin position="171"/>
        <end position="190"/>
    </location>
</feature>
<keyword evidence="4" id="KW-1185">Reference proteome</keyword>
<evidence type="ECO:0000313" key="3">
    <source>
        <dbReference type="EMBL" id="MCP2178305.1"/>
    </source>
</evidence>
<evidence type="ECO:0000313" key="4">
    <source>
        <dbReference type="Proteomes" id="UP001206895"/>
    </source>
</evidence>
<dbReference type="InterPro" id="IPR046498">
    <property type="entry name" value="Rv1476-like"/>
</dbReference>
<name>A0ABT1HK36_9NOCA</name>
<accession>A0ABT1HK36</accession>
<dbReference type="Proteomes" id="UP001206895">
    <property type="component" value="Unassembled WGS sequence"/>
</dbReference>
<feature type="region of interest" description="Disordered" evidence="1">
    <location>
        <begin position="165"/>
        <end position="200"/>
    </location>
</feature>